<accession>A0A8J5V3Z4</accession>
<proteinExistence type="predicted"/>
<feature type="region of interest" description="Disordered" evidence="1">
    <location>
        <begin position="39"/>
        <end position="58"/>
    </location>
</feature>
<dbReference type="EMBL" id="JAAALK010000289">
    <property type="protein sequence ID" value="KAG8050490.1"/>
    <property type="molecule type" value="Genomic_DNA"/>
</dbReference>
<comment type="caution">
    <text evidence="2">The sequence shown here is derived from an EMBL/GenBank/DDBJ whole genome shotgun (WGS) entry which is preliminary data.</text>
</comment>
<protein>
    <submittedName>
        <fullName evidence="2">Uncharacterized protein</fullName>
    </submittedName>
</protein>
<reference evidence="2" key="2">
    <citation type="submission" date="2021-02" db="EMBL/GenBank/DDBJ databases">
        <authorList>
            <person name="Kimball J.A."/>
            <person name="Haas M.W."/>
            <person name="Macchietto M."/>
            <person name="Kono T."/>
            <person name="Duquette J."/>
            <person name="Shao M."/>
        </authorList>
    </citation>
    <scope>NUCLEOTIDE SEQUENCE</scope>
    <source>
        <tissue evidence="2">Fresh leaf tissue</tissue>
    </source>
</reference>
<organism evidence="2 3">
    <name type="scientific">Zizania palustris</name>
    <name type="common">Northern wild rice</name>
    <dbReference type="NCBI Taxonomy" id="103762"/>
    <lineage>
        <taxon>Eukaryota</taxon>
        <taxon>Viridiplantae</taxon>
        <taxon>Streptophyta</taxon>
        <taxon>Embryophyta</taxon>
        <taxon>Tracheophyta</taxon>
        <taxon>Spermatophyta</taxon>
        <taxon>Magnoliopsida</taxon>
        <taxon>Liliopsida</taxon>
        <taxon>Poales</taxon>
        <taxon>Poaceae</taxon>
        <taxon>BOP clade</taxon>
        <taxon>Oryzoideae</taxon>
        <taxon>Oryzeae</taxon>
        <taxon>Zizaniinae</taxon>
        <taxon>Zizania</taxon>
    </lineage>
</organism>
<keyword evidence="3" id="KW-1185">Reference proteome</keyword>
<evidence type="ECO:0000313" key="3">
    <source>
        <dbReference type="Proteomes" id="UP000729402"/>
    </source>
</evidence>
<gene>
    <name evidence="2" type="ORF">GUJ93_ZPchr0009g2194</name>
</gene>
<evidence type="ECO:0000256" key="1">
    <source>
        <dbReference type="SAM" id="MobiDB-lite"/>
    </source>
</evidence>
<dbReference type="AlphaFoldDB" id="A0A8J5V3Z4"/>
<name>A0A8J5V3Z4_ZIZPA</name>
<reference evidence="2" key="1">
    <citation type="journal article" date="2021" name="bioRxiv">
        <title>Whole Genome Assembly and Annotation of Northern Wild Rice, Zizania palustris L., Supports a Whole Genome Duplication in the Zizania Genus.</title>
        <authorList>
            <person name="Haas M."/>
            <person name="Kono T."/>
            <person name="Macchietto M."/>
            <person name="Millas R."/>
            <person name="McGilp L."/>
            <person name="Shao M."/>
            <person name="Duquette J."/>
            <person name="Hirsch C.N."/>
            <person name="Kimball J."/>
        </authorList>
    </citation>
    <scope>NUCLEOTIDE SEQUENCE</scope>
    <source>
        <tissue evidence="2">Fresh leaf tissue</tissue>
    </source>
</reference>
<dbReference type="Proteomes" id="UP000729402">
    <property type="component" value="Unassembled WGS sequence"/>
</dbReference>
<sequence length="110" mass="11941">MCLAHAVVGRLASTTTSSTPARTKPRTDYLLDAMARARSGRIDPTRRGEGRQRASERRIRSRLAAASTEGVVQVSVFASELDAAALVGSESKQGHFISAPDERENRGRFK</sequence>
<feature type="compositionally biased region" description="Basic and acidic residues" evidence="1">
    <location>
        <begin position="40"/>
        <end position="58"/>
    </location>
</feature>
<evidence type="ECO:0000313" key="2">
    <source>
        <dbReference type="EMBL" id="KAG8050490.1"/>
    </source>
</evidence>